<accession>A0ABX9Q7C2</accession>
<dbReference type="Gene3D" id="2.60.120.200">
    <property type="match status" value="1"/>
</dbReference>
<name>A0ABX9Q7C2_9BACT</name>
<comment type="caution">
    <text evidence="1">The sequence shown here is derived from an EMBL/GenBank/DDBJ whole genome shotgun (WGS) entry which is preliminary data.</text>
</comment>
<dbReference type="SUPFAM" id="SSF49899">
    <property type="entry name" value="Concanavalin A-like lectins/glucanases"/>
    <property type="match status" value="1"/>
</dbReference>
<dbReference type="Proteomes" id="UP000278907">
    <property type="component" value="Unassembled WGS sequence"/>
</dbReference>
<proteinExistence type="predicted"/>
<reference evidence="1 2" key="1">
    <citation type="submission" date="2018-09" db="EMBL/GenBank/DDBJ databases">
        <authorList>
            <person name="Livingstone P.G."/>
            <person name="Whitworth D.E."/>
        </authorList>
    </citation>
    <scope>NUCLEOTIDE SEQUENCE [LARGE SCALE GENOMIC DNA]</scope>
    <source>
        <strain evidence="1 2">CA031B</strain>
    </source>
</reference>
<organism evidence="1 2">
    <name type="scientific">Corallococcus praedator</name>
    <dbReference type="NCBI Taxonomy" id="2316724"/>
    <lineage>
        <taxon>Bacteria</taxon>
        <taxon>Pseudomonadati</taxon>
        <taxon>Myxococcota</taxon>
        <taxon>Myxococcia</taxon>
        <taxon>Myxococcales</taxon>
        <taxon>Cystobacterineae</taxon>
        <taxon>Myxococcaceae</taxon>
        <taxon>Corallococcus</taxon>
    </lineage>
</organism>
<dbReference type="InterPro" id="IPR013320">
    <property type="entry name" value="ConA-like_dom_sf"/>
</dbReference>
<keyword evidence="2" id="KW-1185">Reference proteome</keyword>
<evidence type="ECO:0008006" key="3">
    <source>
        <dbReference type="Google" id="ProtNLM"/>
    </source>
</evidence>
<protein>
    <recommendedName>
        <fullName evidence="3">LamG domain-containing protein</fullName>
    </recommendedName>
</protein>
<dbReference type="EMBL" id="RAWI01000596">
    <property type="protein sequence ID" value="RKH90751.1"/>
    <property type="molecule type" value="Genomic_DNA"/>
</dbReference>
<dbReference type="Pfam" id="PF13385">
    <property type="entry name" value="Laminin_G_3"/>
    <property type="match status" value="1"/>
</dbReference>
<dbReference type="RefSeq" id="WP_120583488.1">
    <property type="nucleotide sequence ID" value="NZ_RAWI01000596.1"/>
</dbReference>
<evidence type="ECO:0000313" key="2">
    <source>
        <dbReference type="Proteomes" id="UP000278907"/>
    </source>
</evidence>
<evidence type="ECO:0000313" key="1">
    <source>
        <dbReference type="EMBL" id="RKH90751.1"/>
    </source>
</evidence>
<sequence>MHHRIPARWTFTQALPPRVLNVNGCDVRAWPGERPSPSLNVALGNRPGGGTPFNGRIDAVRVYGRVLSAAELQQL</sequence>
<gene>
    <name evidence="1" type="ORF">D7Y13_39415</name>
</gene>